<feature type="domain" description="Enoyl reductase (ER)" evidence="8">
    <location>
        <begin position="17"/>
        <end position="246"/>
    </location>
</feature>
<accession>A0AAD1SV77</accession>
<evidence type="ECO:0000256" key="5">
    <source>
        <dbReference type="ARBA" id="ARBA00022857"/>
    </source>
</evidence>
<comment type="similarity">
    <text evidence="2">Belongs to the zinc-containing alcohol dehydrogenase family. Quinone oxidoreductase subfamily.</text>
</comment>
<dbReference type="SUPFAM" id="SSF51735">
    <property type="entry name" value="NAD(P)-binding Rossmann-fold domains"/>
    <property type="match status" value="1"/>
</dbReference>
<dbReference type="Gene3D" id="3.90.180.10">
    <property type="entry name" value="Medium-chain alcohol dehydrogenases, catalytic domain"/>
    <property type="match status" value="1"/>
</dbReference>
<dbReference type="EMBL" id="OW240919">
    <property type="protein sequence ID" value="CAH2311046.1"/>
    <property type="molecule type" value="Genomic_DNA"/>
</dbReference>
<dbReference type="InterPro" id="IPR013154">
    <property type="entry name" value="ADH-like_N"/>
</dbReference>
<gene>
    <name evidence="9" type="ORF">PECUL_23A047129</name>
</gene>
<sequence length="247" mass="26629">MTSVNRLMRAIRVFEFGNPEVLKLCTDVPVPSPGEDQVLVRVRACGINPVETYIRAGAYARKPTLPYTPGTDIAGVVEDVGKKVTSFKNGDRVFATSTITGGYAEYALCSSSTVYPLPDQLNFKQGAALSVPYLTAYRALCHKAHAKPGEVVLVHGASGGVGIAACQIARAYGLKVFGTAGTPAGLDLILKNGAHKAFNHRETITERQIILIKLRRLLEDKELMLYWKCCPMLISAMICASCLPAAE</sequence>
<keyword evidence="5" id="KW-0521">NADP</keyword>
<evidence type="ECO:0000256" key="4">
    <source>
        <dbReference type="ARBA" id="ARBA00022490"/>
    </source>
</evidence>
<dbReference type="SUPFAM" id="SSF50129">
    <property type="entry name" value="GroES-like"/>
    <property type="match status" value="1"/>
</dbReference>
<dbReference type="InterPro" id="IPR011032">
    <property type="entry name" value="GroES-like_sf"/>
</dbReference>
<dbReference type="GO" id="GO:0008270">
    <property type="term" value="F:zinc ion binding"/>
    <property type="evidence" value="ECO:0007669"/>
    <property type="project" value="InterPro"/>
</dbReference>
<dbReference type="SMART" id="SM00829">
    <property type="entry name" value="PKS_ER"/>
    <property type="match status" value="1"/>
</dbReference>
<protein>
    <submittedName>
        <fullName evidence="9">Quinone oxidoreductase</fullName>
    </submittedName>
</protein>
<dbReference type="Gene3D" id="3.40.50.720">
    <property type="entry name" value="NAD(P)-binding Rossmann-like Domain"/>
    <property type="match status" value="1"/>
</dbReference>
<dbReference type="Pfam" id="PF08240">
    <property type="entry name" value="ADH_N"/>
    <property type="match status" value="1"/>
</dbReference>
<organism evidence="9 10">
    <name type="scientific">Pelobates cultripes</name>
    <name type="common">Western spadefoot toad</name>
    <dbReference type="NCBI Taxonomy" id="61616"/>
    <lineage>
        <taxon>Eukaryota</taxon>
        <taxon>Metazoa</taxon>
        <taxon>Chordata</taxon>
        <taxon>Craniata</taxon>
        <taxon>Vertebrata</taxon>
        <taxon>Euteleostomi</taxon>
        <taxon>Amphibia</taxon>
        <taxon>Batrachia</taxon>
        <taxon>Anura</taxon>
        <taxon>Pelobatoidea</taxon>
        <taxon>Pelobatidae</taxon>
        <taxon>Pelobates</taxon>
    </lineage>
</organism>
<dbReference type="PROSITE" id="PS01162">
    <property type="entry name" value="QOR_ZETA_CRYSTAL"/>
    <property type="match status" value="1"/>
</dbReference>
<evidence type="ECO:0000256" key="6">
    <source>
        <dbReference type="ARBA" id="ARBA00022884"/>
    </source>
</evidence>
<dbReference type="InterPro" id="IPR020843">
    <property type="entry name" value="ER"/>
</dbReference>
<dbReference type="PANTHER" id="PTHR44154">
    <property type="entry name" value="QUINONE OXIDOREDUCTASE"/>
    <property type="match status" value="1"/>
</dbReference>
<evidence type="ECO:0000256" key="2">
    <source>
        <dbReference type="ARBA" id="ARBA00010371"/>
    </source>
</evidence>
<reference evidence="9" key="1">
    <citation type="submission" date="2022-03" db="EMBL/GenBank/DDBJ databases">
        <authorList>
            <person name="Alioto T."/>
            <person name="Alioto T."/>
            <person name="Gomez Garrido J."/>
        </authorList>
    </citation>
    <scope>NUCLEOTIDE SEQUENCE</scope>
</reference>
<evidence type="ECO:0000256" key="3">
    <source>
        <dbReference type="ARBA" id="ARBA00011881"/>
    </source>
</evidence>
<dbReference type="GO" id="GO:0003960">
    <property type="term" value="F:quinone reductase (NADPH) activity"/>
    <property type="evidence" value="ECO:0007669"/>
    <property type="project" value="TreeGrafter"/>
</dbReference>
<dbReference type="InterPro" id="IPR036291">
    <property type="entry name" value="NAD(P)-bd_dom_sf"/>
</dbReference>
<dbReference type="FunFam" id="3.40.50.720:FF:000244">
    <property type="entry name" value="quinone oxidoreductase"/>
    <property type="match status" value="1"/>
</dbReference>
<name>A0AAD1SV77_PELCU</name>
<comment type="subcellular location">
    <subcellularLocation>
        <location evidence="1">Cytoplasm</location>
    </subcellularLocation>
</comment>
<keyword evidence="10" id="KW-1185">Reference proteome</keyword>
<proteinExistence type="inferred from homology"/>
<dbReference type="Proteomes" id="UP001295444">
    <property type="component" value="Chromosome 08"/>
</dbReference>
<dbReference type="InterPro" id="IPR051603">
    <property type="entry name" value="Zinc-ADH_QOR/CCCR"/>
</dbReference>
<dbReference type="FunFam" id="3.90.180.10:FF:000016">
    <property type="entry name" value="Quinone oxidoreductase"/>
    <property type="match status" value="1"/>
</dbReference>
<comment type="subunit">
    <text evidence="3">Homotetramer.</text>
</comment>
<evidence type="ECO:0000313" key="10">
    <source>
        <dbReference type="Proteomes" id="UP001295444"/>
    </source>
</evidence>
<keyword evidence="4" id="KW-0963">Cytoplasm</keyword>
<dbReference type="GO" id="GO:0005829">
    <property type="term" value="C:cytosol"/>
    <property type="evidence" value="ECO:0007669"/>
    <property type="project" value="TreeGrafter"/>
</dbReference>
<dbReference type="InterPro" id="IPR002364">
    <property type="entry name" value="Quin_OxRdtase/zeta-crystal_CS"/>
</dbReference>
<evidence type="ECO:0000259" key="8">
    <source>
        <dbReference type="SMART" id="SM00829"/>
    </source>
</evidence>
<evidence type="ECO:0000256" key="1">
    <source>
        <dbReference type="ARBA" id="ARBA00004496"/>
    </source>
</evidence>
<keyword evidence="6" id="KW-0694">RNA-binding</keyword>
<dbReference type="AlphaFoldDB" id="A0AAD1SV77"/>
<dbReference type="PANTHER" id="PTHR44154:SF1">
    <property type="entry name" value="QUINONE OXIDOREDUCTASE"/>
    <property type="match status" value="1"/>
</dbReference>
<evidence type="ECO:0000256" key="7">
    <source>
        <dbReference type="ARBA" id="ARBA00022990"/>
    </source>
</evidence>
<dbReference type="GO" id="GO:0070402">
    <property type="term" value="F:NADPH binding"/>
    <property type="evidence" value="ECO:0007669"/>
    <property type="project" value="TreeGrafter"/>
</dbReference>
<dbReference type="Pfam" id="PF00107">
    <property type="entry name" value="ADH_zinc_N"/>
    <property type="match status" value="1"/>
</dbReference>
<dbReference type="CDD" id="cd08253">
    <property type="entry name" value="zeta_crystallin"/>
    <property type="match status" value="1"/>
</dbReference>
<dbReference type="InterPro" id="IPR013149">
    <property type="entry name" value="ADH-like_C"/>
</dbReference>
<keyword evidence="7" id="KW-0007">Acetylation</keyword>
<dbReference type="GO" id="GO:0003730">
    <property type="term" value="F:mRNA 3'-UTR binding"/>
    <property type="evidence" value="ECO:0007669"/>
    <property type="project" value="TreeGrafter"/>
</dbReference>
<evidence type="ECO:0000313" key="9">
    <source>
        <dbReference type="EMBL" id="CAH2311046.1"/>
    </source>
</evidence>